<reference evidence="1" key="2">
    <citation type="submission" date="2022-06" db="UniProtKB">
        <authorList>
            <consortium name="EnsemblMetazoa"/>
        </authorList>
    </citation>
    <scope>IDENTIFICATION</scope>
    <source>
        <strain evidence="1">PS312</strain>
    </source>
</reference>
<organism evidence="1 2">
    <name type="scientific">Pristionchus pacificus</name>
    <name type="common">Parasitic nematode worm</name>
    <dbReference type="NCBI Taxonomy" id="54126"/>
    <lineage>
        <taxon>Eukaryota</taxon>
        <taxon>Metazoa</taxon>
        <taxon>Ecdysozoa</taxon>
        <taxon>Nematoda</taxon>
        <taxon>Chromadorea</taxon>
        <taxon>Rhabditida</taxon>
        <taxon>Rhabditina</taxon>
        <taxon>Diplogasteromorpha</taxon>
        <taxon>Diplogasteroidea</taxon>
        <taxon>Neodiplogasteridae</taxon>
        <taxon>Pristionchus</taxon>
    </lineage>
</organism>
<name>A0A2A6B749_PRIPA</name>
<reference evidence="2" key="1">
    <citation type="journal article" date="2008" name="Nat. Genet.">
        <title>The Pristionchus pacificus genome provides a unique perspective on nematode lifestyle and parasitism.</title>
        <authorList>
            <person name="Dieterich C."/>
            <person name="Clifton S.W."/>
            <person name="Schuster L.N."/>
            <person name="Chinwalla A."/>
            <person name="Delehaunty K."/>
            <person name="Dinkelacker I."/>
            <person name="Fulton L."/>
            <person name="Fulton R."/>
            <person name="Godfrey J."/>
            <person name="Minx P."/>
            <person name="Mitreva M."/>
            <person name="Roeseler W."/>
            <person name="Tian H."/>
            <person name="Witte H."/>
            <person name="Yang S.P."/>
            <person name="Wilson R.K."/>
            <person name="Sommer R.J."/>
        </authorList>
    </citation>
    <scope>NUCLEOTIDE SEQUENCE [LARGE SCALE GENOMIC DNA]</scope>
    <source>
        <strain evidence="2">PS312</strain>
    </source>
</reference>
<proteinExistence type="predicted"/>
<evidence type="ECO:0000313" key="2">
    <source>
        <dbReference type="Proteomes" id="UP000005239"/>
    </source>
</evidence>
<dbReference type="AlphaFoldDB" id="A0A2A6B749"/>
<dbReference type="Proteomes" id="UP000005239">
    <property type="component" value="Unassembled WGS sequence"/>
</dbReference>
<evidence type="ECO:0000313" key="1">
    <source>
        <dbReference type="EnsemblMetazoa" id="PPA35489.1"/>
    </source>
</evidence>
<protein>
    <submittedName>
        <fullName evidence="1">Uncharacterized protein</fullName>
    </submittedName>
</protein>
<keyword evidence="2" id="KW-1185">Reference proteome</keyword>
<sequence>MGIFSVFSMFLFFILLHETSSYSSSKDYKELESYRSTDYTGVYVAFGVGFIVLMACVVGCACYYRKKWDKEEANDIQQQHAIIRRQYVKNLEFNPPPVYPYSPTPLPIREAKPIVPYSMIWQSAQLNGKSEGAKMQIVNPVPTYSTIEQPIELNATQEDSNPK</sequence>
<accession>A0A8R1UPK7</accession>
<gene>
    <name evidence="1" type="primary">WBGene00273858</name>
</gene>
<accession>A0A2A6B749</accession>
<dbReference type="EnsemblMetazoa" id="PPA35489.1">
    <property type="protein sequence ID" value="PPA35489.1"/>
    <property type="gene ID" value="WBGene00273858"/>
</dbReference>